<dbReference type="Pfam" id="PF00497">
    <property type="entry name" value="SBP_bac_3"/>
    <property type="match status" value="1"/>
</dbReference>
<organism evidence="3 4">
    <name type="scientific">Vibrio tapetis subsp. tapetis</name>
    <dbReference type="NCBI Taxonomy" id="1671868"/>
    <lineage>
        <taxon>Bacteria</taxon>
        <taxon>Pseudomonadati</taxon>
        <taxon>Pseudomonadota</taxon>
        <taxon>Gammaproteobacteria</taxon>
        <taxon>Vibrionales</taxon>
        <taxon>Vibrionaceae</taxon>
        <taxon>Vibrio</taxon>
    </lineage>
</organism>
<gene>
    <name evidence="3" type="ORF">VTAP4600_A1957</name>
</gene>
<dbReference type="AlphaFoldDB" id="A0A2N8ZDG8"/>
<sequence>MALTRALICLLLFGWIFPTAAGNDQLRPTYVVAVEADDVVSRVLFRAIEKEFPVSIVYRDYPSFDAILDSVEKGESDFAANVTYTVERERRFDYSKPTNIEYTYLYSYSEIALGDLKTIGVPKDTIYSQLIEEHYPEIETVEYQGYSKAIARPSPYWKAEKWMVLLTQSISSNQCC</sequence>
<feature type="chain" id="PRO_5014815493" description="Solute-binding protein family 3/N-terminal domain-containing protein" evidence="1">
    <location>
        <begin position="22"/>
        <end position="176"/>
    </location>
</feature>
<feature type="domain" description="Solute-binding protein family 3/N-terminal" evidence="2">
    <location>
        <begin position="44"/>
        <end position="100"/>
    </location>
</feature>
<dbReference type="Proteomes" id="UP000235828">
    <property type="component" value="Chromosome A"/>
</dbReference>
<keyword evidence="4" id="KW-1185">Reference proteome</keyword>
<keyword evidence="1" id="KW-0732">Signal</keyword>
<dbReference type="SUPFAM" id="SSF53850">
    <property type="entry name" value="Periplasmic binding protein-like II"/>
    <property type="match status" value="1"/>
</dbReference>
<feature type="signal peptide" evidence="1">
    <location>
        <begin position="1"/>
        <end position="21"/>
    </location>
</feature>
<evidence type="ECO:0000313" key="4">
    <source>
        <dbReference type="Proteomes" id="UP000235828"/>
    </source>
</evidence>
<reference evidence="3 4" key="1">
    <citation type="submission" date="2017-10" db="EMBL/GenBank/DDBJ databases">
        <authorList>
            <person name="Banno H."/>
            <person name="Chua N.-H."/>
        </authorList>
    </citation>
    <scope>NUCLEOTIDE SEQUENCE [LARGE SCALE GENOMIC DNA]</scope>
    <source>
        <strain evidence="3">Vibrio tapetis CECT4600</strain>
    </source>
</reference>
<dbReference type="Gene3D" id="3.40.190.10">
    <property type="entry name" value="Periplasmic binding protein-like II"/>
    <property type="match status" value="2"/>
</dbReference>
<proteinExistence type="predicted"/>
<accession>A0A2N8ZDG8</accession>
<evidence type="ECO:0000259" key="2">
    <source>
        <dbReference type="Pfam" id="PF00497"/>
    </source>
</evidence>
<protein>
    <recommendedName>
        <fullName evidence="2">Solute-binding protein family 3/N-terminal domain-containing protein</fullName>
    </recommendedName>
</protein>
<name>A0A2N8ZDG8_9VIBR</name>
<dbReference type="KEGG" id="vta:A1957"/>
<evidence type="ECO:0000256" key="1">
    <source>
        <dbReference type="SAM" id="SignalP"/>
    </source>
</evidence>
<dbReference type="EMBL" id="LT960611">
    <property type="protein sequence ID" value="SON49936.1"/>
    <property type="molecule type" value="Genomic_DNA"/>
</dbReference>
<dbReference type="OrthoDB" id="9799090at2"/>
<dbReference type="InterPro" id="IPR001638">
    <property type="entry name" value="Solute-binding_3/MltF_N"/>
</dbReference>
<evidence type="ECO:0000313" key="3">
    <source>
        <dbReference type="EMBL" id="SON49936.1"/>
    </source>
</evidence>